<evidence type="ECO:0000256" key="2">
    <source>
        <dbReference type="SAM" id="MobiDB-lite"/>
    </source>
</evidence>
<dbReference type="PANTHER" id="PTHR46957">
    <property type="entry name" value="CYTOKINE RECEPTOR"/>
    <property type="match status" value="1"/>
</dbReference>
<comment type="caution">
    <text evidence="5">The sequence shown here is derived from an EMBL/GenBank/DDBJ whole genome shotgun (WGS) entry which is preliminary data.</text>
</comment>
<dbReference type="SMART" id="SM00060">
    <property type="entry name" value="FN3"/>
    <property type="match status" value="3"/>
</dbReference>
<dbReference type="InterPro" id="IPR003961">
    <property type="entry name" value="FN3_dom"/>
</dbReference>
<reference evidence="5" key="1">
    <citation type="submission" date="2020-03" db="EMBL/GenBank/DDBJ databases">
        <title>Studies in the Genomics of Life Span.</title>
        <authorList>
            <person name="Glass D."/>
        </authorList>
    </citation>
    <scope>NUCLEOTIDE SEQUENCE</scope>
    <source>
        <strain evidence="5">LTLLF</strain>
        <tissue evidence="5">Muscle</tissue>
    </source>
</reference>
<protein>
    <submittedName>
        <fullName evidence="5">Usherin</fullName>
    </submittedName>
</protein>
<feature type="domain" description="Fibronectin type-III" evidence="4">
    <location>
        <begin position="134"/>
        <end position="231"/>
    </location>
</feature>
<feature type="domain" description="Laminin G" evidence="3">
    <location>
        <begin position="1"/>
        <end position="95"/>
    </location>
</feature>
<dbReference type="PANTHER" id="PTHR46957:SF7">
    <property type="entry name" value="USHERIN"/>
    <property type="match status" value="1"/>
</dbReference>
<gene>
    <name evidence="5" type="ORF">LTLLF_153995</name>
</gene>
<feature type="compositionally biased region" description="Polar residues" evidence="2">
    <location>
        <begin position="222"/>
        <end position="239"/>
    </location>
</feature>
<dbReference type="InterPro" id="IPR001791">
    <property type="entry name" value="Laminin_G"/>
</dbReference>
<dbReference type="InterPro" id="IPR050713">
    <property type="entry name" value="RTP_Phos/Ushers"/>
</dbReference>
<evidence type="ECO:0000256" key="1">
    <source>
        <dbReference type="PROSITE-ProRule" id="PRU00122"/>
    </source>
</evidence>
<feature type="domain" description="Fibronectin type-III" evidence="4">
    <location>
        <begin position="352"/>
        <end position="446"/>
    </location>
</feature>
<sequence length="1303" mass="141904">MIELLEPALQAAAQTLRMNSPVYVGGIPQKLQDSYSPGTLEQGMLIVYLDLANLTVHGTERRFRSCMKAVAFARGAVVNLASVSSRAVTVNQDGCPSSDSAVNCGGNDSILVYWGSQQSIYESRLQPFTAPQSVPTPSRAQSINGYSIEVAWDEPAVANGVREKYILKAYSEDKPQAHIPSARVGLNDTSMHTGVLRGLHPFQSYAATLTACSRAGCAESSQTLSIPTPQEDSLGSSSGEHPEETGKEKGADQMDRQVRGTCRLQSVSGSGPPLEGRLLTQEQFCLQLAGGNYTLLSGTKTILRSEGKHLWMLVHDLVPCSHYTVQVNAPNSRSSILSDPVSVEIRPAAPDGPLSPRLAAATPTSLQVVWSTPACNNAPGSPTNQLQMRPGPSTHSFLEFFPNPSASLSYEVSDLQPFTVYELRSVATNGFGSKHSAWTPLMTAEDSLDEQPFLLTSTPPGLWRTGNGRSSEVILLLTDRAALPFPLQRRLECCRSAIKPGTRCWRFPRSQGRYELLRRKIQQPLASNPPEDLNLWHNIYSGTQWFYKDKSLSRQCVEVSKYVDYCLSPMPVHCQPSLVPPASVSQTLSHCAHEEQCEEFPSLISFLIRPLPFISINYTSGLGLESSSSRKLPVPALAAFQDLQGDVEYYILLWNSGALNKSLKIFPDVDSHVIGILAPNTECQIFLSVFNEVRGTNSTVVHRTTCNEEPQGMLPPEVVIINRTAVHVIWTSSSNPNGSVSESSVYVNNKLSEPGTDVSGLFIQKGLSPVTICDIQACCDGLLYDPQPGNSCSEQRHITSLPNSTAVYCGGRILKARPDHQCCSGYYTSTVLGIILEFSQMSVFTCSIQKLREAESASLWSISDYVKMSDTICCSASHGESKAHVKKNDPVPAKCCDTELIPESRRCCNGVGENPLKYVCPDEISAAMAMKALLFTTFFLEMEGGNFWGPALSFTDTEGIQPLQEYSYQLKACTAAGCAARLAGSTRGIPESVSPPNITAQGPEAPCLRWSVPEKAKDVVKKDQLWLDGRGLISADTGDSRQHTVTGLQPHTNYSFTLAACVCRCTSNEPSVGQTLQAAPQGVWVTPQHIIINSTTVELHWNPPEKPNGLISQNQLRHNGSLLLVGGSDEQKSLIKTWNPTADCLRKTSPITLSQLFGLKGFFLYGIKGGGKEAVELTVGCMSERMKQPHAANFPSSEGFGVIFFQSLGGCHLKDPMESPPAMSLTAIVTCQGVTLSAGSLEDILLMLRRSLYFLSGQKELLSSLMMQTLCSLLLYVITESEPETLRVWWTACGHQYKPRSPQ</sequence>
<organism evidence="5 6">
    <name type="scientific">Microtus ochrogaster</name>
    <name type="common">Prairie vole</name>
    <dbReference type="NCBI Taxonomy" id="79684"/>
    <lineage>
        <taxon>Eukaryota</taxon>
        <taxon>Metazoa</taxon>
        <taxon>Chordata</taxon>
        <taxon>Craniata</taxon>
        <taxon>Vertebrata</taxon>
        <taxon>Euteleostomi</taxon>
        <taxon>Mammalia</taxon>
        <taxon>Eutheria</taxon>
        <taxon>Euarchontoglires</taxon>
        <taxon>Glires</taxon>
        <taxon>Rodentia</taxon>
        <taxon>Myomorpha</taxon>
        <taxon>Muroidea</taxon>
        <taxon>Cricetidae</taxon>
        <taxon>Arvicolinae</taxon>
        <taxon>Microtus</taxon>
    </lineage>
</organism>
<evidence type="ECO:0000313" key="6">
    <source>
        <dbReference type="Proteomes" id="UP000710432"/>
    </source>
</evidence>
<evidence type="ECO:0000259" key="3">
    <source>
        <dbReference type="PROSITE" id="PS50025"/>
    </source>
</evidence>
<dbReference type="InterPro" id="IPR013783">
    <property type="entry name" value="Ig-like_fold"/>
</dbReference>
<dbReference type="EMBL" id="JAATJU010022500">
    <property type="protein sequence ID" value="KAH0510466.1"/>
    <property type="molecule type" value="Genomic_DNA"/>
</dbReference>
<dbReference type="PROSITE" id="PS50853">
    <property type="entry name" value="FN3"/>
    <property type="match status" value="3"/>
</dbReference>
<accession>A0A8J6GGL8</accession>
<dbReference type="SUPFAM" id="SSF49265">
    <property type="entry name" value="Fibronectin type III"/>
    <property type="match status" value="4"/>
</dbReference>
<evidence type="ECO:0000259" key="4">
    <source>
        <dbReference type="PROSITE" id="PS50853"/>
    </source>
</evidence>
<dbReference type="Proteomes" id="UP000710432">
    <property type="component" value="Unassembled WGS sequence"/>
</dbReference>
<dbReference type="FunFam" id="2.60.40.10:FF:001023">
    <property type="entry name" value="usherin"/>
    <property type="match status" value="1"/>
</dbReference>
<dbReference type="PROSITE" id="PS50025">
    <property type="entry name" value="LAM_G_DOMAIN"/>
    <property type="match status" value="1"/>
</dbReference>
<feature type="domain" description="Fibronectin type-III" evidence="4">
    <location>
        <begin position="992"/>
        <end position="1081"/>
    </location>
</feature>
<comment type="caution">
    <text evidence="1">Lacks conserved residue(s) required for the propagation of feature annotation.</text>
</comment>
<name>A0A8J6GGL8_MICOH</name>
<evidence type="ECO:0000313" key="5">
    <source>
        <dbReference type="EMBL" id="KAH0510466.1"/>
    </source>
</evidence>
<feature type="region of interest" description="Disordered" evidence="2">
    <location>
        <begin position="222"/>
        <end position="256"/>
    </location>
</feature>
<dbReference type="Gene3D" id="2.60.40.10">
    <property type="entry name" value="Immunoglobulins"/>
    <property type="match status" value="3"/>
</dbReference>
<proteinExistence type="predicted"/>
<feature type="compositionally biased region" description="Basic and acidic residues" evidence="2">
    <location>
        <begin position="240"/>
        <end position="256"/>
    </location>
</feature>
<dbReference type="InterPro" id="IPR036116">
    <property type="entry name" value="FN3_sf"/>
</dbReference>
<dbReference type="CDD" id="cd00063">
    <property type="entry name" value="FN3"/>
    <property type="match status" value="3"/>
</dbReference>